<evidence type="ECO:0000313" key="3">
    <source>
        <dbReference type="EMBL" id="KAH6755719.1"/>
    </source>
</evidence>
<proteinExistence type="predicted"/>
<keyword evidence="4" id="KW-1185">Reference proteome</keyword>
<evidence type="ECO:0000256" key="2">
    <source>
        <dbReference type="SAM" id="Phobius"/>
    </source>
</evidence>
<reference evidence="3 4" key="1">
    <citation type="journal article" date="2021" name="Nat. Commun.">
        <title>Incipient diploidization of the medicinal plant Perilla within 10,000 years.</title>
        <authorList>
            <person name="Zhang Y."/>
            <person name="Shen Q."/>
            <person name="Leng L."/>
            <person name="Zhang D."/>
            <person name="Chen S."/>
            <person name="Shi Y."/>
            <person name="Ning Z."/>
            <person name="Chen S."/>
        </authorList>
    </citation>
    <scope>NUCLEOTIDE SEQUENCE [LARGE SCALE GENOMIC DNA]</scope>
    <source>
        <strain evidence="4">cv. PC099</strain>
    </source>
</reference>
<dbReference type="PANTHER" id="PTHR36383">
    <property type="entry name" value="OS09G0529350 PROTEIN"/>
    <property type="match status" value="1"/>
</dbReference>
<dbReference type="PANTHER" id="PTHR36383:SF1">
    <property type="entry name" value="PROTEIN, PUTATIVE-RELATED"/>
    <property type="match status" value="1"/>
</dbReference>
<protein>
    <submittedName>
        <fullName evidence="3">Homer protein</fullName>
    </submittedName>
</protein>
<feature type="transmembrane region" description="Helical" evidence="2">
    <location>
        <begin position="200"/>
        <end position="222"/>
    </location>
</feature>
<organism evidence="3 4">
    <name type="scientific">Perilla frutescens var. hirtella</name>
    <name type="common">Perilla citriodora</name>
    <name type="synonym">Perilla setoyensis</name>
    <dbReference type="NCBI Taxonomy" id="608512"/>
    <lineage>
        <taxon>Eukaryota</taxon>
        <taxon>Viridiplantae</taxon>
        <taxon>Streptophyta</taxon>
        <taxon>Embryophyta</taxon>
        <taxon>Tracheophyta</taxon>
        <taxon>Spermatophyta</taxon>
        <taxon>Magnoliopsida</taxon>
        <taxon>eudicotyledons</taxon>
        <taxon>Gunneridae</taxon>
        <taxon>Pentapetalae</taxon>
        <taxon>asterids</taxon>
        <taxon>lamiids</taxon>
        <taxon>Lamiales</taxon>
        <taxon>Lamiaceae</taxon>
        <taxon>Nepetoideae</taxon>
        <taxon>Elsholtzieae</taxon>
        <taxon>Perilla</taxon>
    </lineage>
</organism>
<feature type="transmembrane region" description="Helical" evidence="2">
    <location>
        <begin position="268"/>
        <end position="290"/>
    </location>
</feature>
<keyword evidence="2" id="KW-1133">Transmembrane helix</keyword>
<name>A0AAD4IN98_PERFH</name>
<keyword evidence="2" id="KW-0472">Membrane</keyword>
<dbReference type="EMBL" id="SDAM02029589">
    <property type="protein sequence ID" value="KAH6755719.1"/>
    <property type="molecule type" value="Genomic_DNA"/>
</dbReference>
<dbReference type="Proteomes" id="UP001190926">
    <property type="component" value="Unassembled WGS sequence"/>
</dbReference>
<accession>A0AAD4IN98</accession>
<gene>
    <name evidence="3" type="ORF">C2S53_009981</name>
</gene>
<feature type="coiled-coil region" evidence="1">
    <location>
        <begin position="84"/>
        <end position="145"/>
    </location>
</feature>
<keyword evidence="1" id="KW-0175">Coiled coil</keyword>
<sequence length="307" mass="33159">MATIITTSTRHSCSIHRIYFAHIVPSARLALFPGSLAAAAVKCSNNGSAASDEGSLKDILSGIVDERVEQLLNKEENKALLKGLEQASTRVEIAKRQLAEIQKQEMEAKNVREYINQLESRASEIEECQKEILEARAMVDEAELSLKGAGGDASSEMESGMSSKDEERLQSVKAASISALIGTLAELPISLSRVTSNSQLILPLAITFVSCALFGVTFRYAIRRDLDNFQLKSGTSAAFGFVKGLAMLEAGLPLELDSGSILSHAFDGAVYVSESLLIFLFAGVALDFCIKLRILSPFPIERSAPRT</sequence>
<comment type="caution">
    <text evidence="3">The sequence shown here is derived from an EMBL/GenBank/DDBJ whole genome shotgun (WGS) entry which is preliminary data.</text>
</comment>
<evidence type="ECO:0000313" key="4">
    <source>
        <dbReference type="Proteomes" id="UP001190926"/>
    </source>
</evidence>
<evidence type="ECO:0000256" key="1">
    <source>
        <dbReference type="SAM" id="Coils"/>
    </source>
</evidence>
<keyword evidence="2" id="KW-0812">Transmembrane</keyword>
<dbReference type="AlphaFoldDB" id="A0AAD4IN98"/>